<dbReference type="AlphaFoldDB" id="A0A4Q1AUM7"/>
<dbReference type="Proteomes" id="UP000289758">
    <property type="component" value="Unassembled WGS sequence"/>
</dbReference>
<name>A0A4Q1AUM7_9BACT</name>
<reference evidence="3 4" key="1">
    <citation type="submission" date="2017-10" db="EMBL/GenBank/DDBJ databases">
        <title>Genomics of the genus Arcobacter.</title>
        <authorList>
            <person name="Perez-Cataluna A."/>
            <person name="Figueras M.J."/>
        </authorList>
    </citation>
    <scope>NUCLEOTIDE SEQUENCE [LARGE SCALE GENOMIC DNA]</scope>
    <source>
        <strain evidence="3 4">CECT 8441</strain>
    </source>
</reference>
<evidence type="ECO:0000313" key="3">
    <source>
        <dbReference type="EMBL" id="RXK08395.1"/>
    </source>
</evidence>
<keyword evidence="4" id="KW-1185">Reference proteome</keyword>
<organism evidence="3 4">
    <name type="scientific">Halarcobacter ebronensis</name>
    <dbReference type="NCBI Taxonomy" id="1462615"/>
    <lineage>
        <taxon>Bacteria</taxon>
        <taxon>Pseudomonadati</taxon>
        <taxon>Campylobacterota</taxon>
        <taxon>Epsilonproteobacteria</taxon>
        <taxon>Campylobacterales</taxon>
        <taxon>Arcobacteraceae</taxon>
        <taxon>Halarcobacter</taxon>
    </lineage>
</organism>
<comment type="caution">
    <text evidence="3">The sequence shown here is derived from an EMBL/GenBank/DDBJ whole genome shotgun (WGS) entry which is preliminary data.</text>
</comment>
<dbReference type="GO" id="GO:0045936">
    <property type="term" value="P:negative regulation of phosphate metabolic process"/>
    <property type="evidence" value="ECO:0007669"/>
    <property type="project" value="InterPro"/>
</dbReference>
<evidence type="ECO:0000256" key="1">
    <source>
        <dbReference type="ARBA" id="ARBA00008107"/>
    </source>
</evidence>
<evidence type="ECO:0000313" key="4">
    <source>
        <dbReference type="Proteomes" id="UP000289758"/>
    </source>
</evidence>
<evidence type="ECO:0000259" key="2">
    <source>
        <dbReference type="Pfam" id="PF01895"/>
    </source>
</evidence>
<comment type="similarity">
    <text evidence="1">Belongs to the PhoU family.</text>
</comment>
<dbReference type="PANTHER" id="PTHR42930">
    <property type="entry name" value="PHOSPHATE-SPECIFIC TRANSPORT SYSTEM ACCESSORY PROTEIN PHOU"/>
    <property type="match status" value="1"/>
</dbReference>
<dbReference type="SUPFAM" id="SSF109755">
    <property type="entry name" value="PhoU-like"/>
    <property type="match status" value="1"/>
</dbReference>
<feature type="domain" description="PhoU" evidence="2">
    <location>
        <begin position="18"/>
        <end position="96"/>
    </location>
</feature>
<dbReference type="InterPro" id="IPR038078">
    <property type="entry name" value="PhoU-like_sf"/>
</dbReference>
<dbReference type="Gene3D" id="1.20.58.220">
    <property type="entry name" value="Phosphate transport system protein phou homolog 2, domain 2"/>
    <property type="match status" value="1"/>
</dbReference>
<dbReference type="PANTHER" id="PTHR42930:SF3">
    <property type="entry name" value="PHOSPHATE-SPECIFIC TRANSPORT SYSTEM ACCESSORY PROTEIN PHOU"/>
    <property type="match status" value="1"/>
</dbReference>
<feature type="domain" description="PhoU" evidence="2">
    <location>
        <begin position="131"/>
        <end position="206"/>
    </location>
</feature>
<dbReference type="Pfam" id="PF01895">
    <property type="entry name" value="PhoU"/>
    <property type="match status" value="2"/>
</dbReference>
<dbReference type="InterPro" id="IPR028366">
    <property type="entry name" value="PhoU"/>
</dbReference>
<dbReference type="EMBL" id="PDKK01000001">
    <property type="protein sequence ID" value="RXK08395.1"/>
    <property type="molecule type" value="Genomic_DNA"/>
</dbReference>
<accession>A0A4Q1AUM7</accession>
<gene>
    <name evidence="3" type="ORF">CRV07_00910</name>
</gene>
<proteinExistence type="inferred from homology"/>
<protein>
    <submittedName>
        <fullName evidence="3">PhoU family transcriptional regulator</fullName>
    </submittedName>
</protein>
<sequence>MLKRYAEQLEDVNSGVLEIANSILASNRTILKAFNGCKVELLKEAEESLKIISQKVADIDNIIIKTLALFGPEATDLRFVVSFFKITNELQRASSNTKSFIKSFEVYCNNINEEDTKEYAIPLHKSSLECLESAVKMIECSHDEVRENFNNVIVAEKKTDELYNQFQDHILSQDKKIEDFSKYTEILNALRKNEKIADRALDIAYLILFARVGGVLGEVEI</sequence>
<dbReference type="GO" id="GO:0030643">
    <property type="term" value="P:intracellular phosphate ion homeostasis"/>
    <property type="evidence" value="ECO:0007669"/>
    <property type="project" value="InterPro"/>
</dbReference>
<dbReference type="RefSeq" id="WP_129085967.1">
    <property type="nucleotide sequence ID" value="NZ_CP053836.1"/>
</dbReference>
<dbReference type="InterPro" id="IPR026022">
    <property type="entry name" value="PhoU_dom"/>
</dbReference>
<dbReference type="OrthoDB" id="9814256at2"/>